<evidence type="ECO:0008006" key="3">
    <source>
        <dbReference type="Google" id="ProtNLM"/>
    </source>
</evidence>
<dbReference type="EMBL" id="CP000816">
    <property type="protein sequence ID" value="ABU81565.1"/>
    <property type="molecule type" value="Genomic_DNA"/>
</dbReference>
<proteinExistence type="predicted"/>
<dbReference type="KEGG" id="iho:Igni_0382"/>
<dbReference type="GeneID" id="5562780"/>
<dbReference type="RefSeq" id="WP_011998417.1">
    <property type="nucleotide sequence ID" value="NC_009776.1"/>
</dbReference>
<dbReference type="Pfam" id="PF04242">
    <property type="entry name" value="DUF424"/>
    <property type="match status" value="1"/>
</dbReference>
<dbReference type="Proteomes" id="UP000000262">
    <property type="component" value="Chromosome"/>
</dbReference>
<dbReference type="Gene3D" id="3.30.1860.10">
    <property type="entry name" value="uncharacterized conserved protein from methanopyrus kandleri domain like"/>
    <property type="match status" value="1"/>
</dbReference>
<gene>
    <name evidence="1" type="ordered locus">Igni_0382</name>
</gene>
<dbReference type="OrthoDB" id="18015at2157"/>
<organism evidence="1 2">
    <name type="scientific">Ignicoccus hospitalis (strain KIN4/I / DSM 18386 / JCM 14125)</name>
    <dbReference type="NCBI Taxonomy" id="453591"/>
    <lineage>
        <taxon>Archaea</taxon>
        <taxon>Thermoproteota</taxon>
        <taxon>Thermoprotei</taxon>
        <taxon>Desulfurococcales</taxon>
        <taxon>Desulfurococcaceae</taxon>
        <taxon>Ignicoccus</taxon>
    </lineage>
</organism>
<sequence length="106" mass="11722">MDALEERLFWVKVHEVEGHVIVAVVDEELMGKEFKEGEKVLKVDEYFFKGELVDEDVALARMSAATSLYVIGERSVRLAVEGGFVHPKAVGKVAGVPYAQMILVTA</sequence>
<evidence type="ECO:0000313" key="1">
    <source>
        <dbReference type="EMBL" id="ABU81565.1"/>
    </source>
</evidence>
<dbReference type="eggNOG" id="arCOG04051">
    <property type="taxonomic scope" value="Archaea"/>
</dbReference>
<dbReference type="PhylomeDB" id="A8A9G3"/>
<reference evidence="1 2" key="1">
    <citation type="journal article" date="2008" name="Genome Biol.">
        <title>A genomic analysis of the archaeal system Ignicoccus hospitalis-Nanoarchaeum equitans.</title>
        <authorList>
            <person name="Podar M."/>
            <person name="Anderson I."/>
            <person name="Makarova K.S."/>
            <person name="Elkins J.G."/>
            <person name="Ivanova N."/>
            <person name="Wall M.A."/>
            <person name="Lykidis A."/>
            <person name="Mavromatis K."/>
            <person name="Sun H."/>
            <person name="Hudson M.E."/>
            <person name="Chen W."/>
            <person name="Deciu C."/>
            <person name="Hutchison D."/>
            <person name="Eads J.R."/>
            <person name="Anderson A."/>
            <person name="Fernandes F."/>
            <person name="Szeto E."/>
            <person name="Lapidus A."/>
            <person name="Kyrpides N.C."/>
            <person name="Saier M.H.Jr."/>
            <person name="Richardson P.M."/>
            <person name="Rachel R."/>
            <person name="Huber H."/>
            <person name="Eisen J.A."/>
            <person name="Koonin E.V."/>
            <person name="Keller M."/>
            <person name="Stetter K.O."/>
        </authorList>
    </citation>
    <scope>NUCLEOTIDE SEQUENCE [LARGE SCALE GENOMIC DNA]</scope>
    <source>
        <strain evidence="2">KIN4/I / DSM 18386 / JCM 14125</strain>
    </source>
</reference>
<name>A8A9G3_IGNH4</name>
<keyword evidence="2" id="KW-1185">Reference proteome</keyword>
<dbReference type="InterPro" id="IPR007355">
    <property type="entry name" value="DUF424"/>
</dbReference>
<protein>
    <recommendedName>
        <fullName evidence="3">DUF424 domain-containing protein</fullName>
    </recommendedName>
</protein>
<dbReference type="AlphaFoldDB" id="A8A9G3"/>
<dbReference type="HOGENOM" id="CLU_174522_0_0_2"/>
<evidence type="ECO:0000313" key="2">
    <source>
        <dbReference type="Proteomes" id="UP000000262"/>
    </source>
</evidence>
<dbReference type="STRING" id="453591.Igni_0382"/>
<accession>A8A9G3</accession>